<reference evidence="3" key="1">
    <citation type="journal article" date="2023" name="Science">
        <title>Genome structures resolve the early diversification of teleost fishes.</title>
        <authorList>
            <person name="Parey E."/>
            <person name="Louis A."/>
            <person name="Montfort J."/>
            <person name="Bouchez O."/>
            <person name="Roques C."/>
            <person name="Iampietro C."/>
            <person name="Lluch J."/>
            <person name="Castinel A."/>
            <person name="Donnadieu C."/>
            <person name="Desvignes T."/>
            <person name="Floi Bucao C."/>
            <person name="Jouanno E."/>
            <person name="Wen M."/>
            <person name="Mejri S."/>
            <person name="Dirks R."/>
            <person name="Jansen H."/>
            <person name="Henkel C."/>
            <person name="Chen W.J."/>
            <person name="Zahm M."/>
            <person name="Cabau C."/>
            <person name="Klopp C."/>
            <person name="Thompson A.W."/>
            <person name="Robinson-Rechavi M."/>
            <person name="Braasch I."/>
            <person name="Lecointre G."/>
            <person name="Bobe J."/>
            <person name="Postlethwait J.H."/>
            <person name="Berthelot C."/>
            <person name="Roest Crollius H."/>
            <person name="Guiguen Y."/>
        </authorList>
    </citation>
    <scope>NUCLEOTIDE SEQUENCE</scope>
    <source>
        <strain evidence="3">NC1722</strain>
    </source>
</reference>
<evidence type="ECO:0000313" key="3">
    <source>
        <dbReference type="EMBL" id="KAJ8414621.1"/>
    </source>
</evidence>
<dbReference type="EMBL" id="JAINUG010000012">
    <property type="protein sequence ID" value="KAJ8414621.1"/>
    <property type="molecule type" value="Genomic_DNA"/>
</dbReference>
<keyword evidence="2" id="KW-0472">Membrane</keyword>
<keyword evidence="2" id="KW-0812">Transmembrane</keyword>
<comment type="caution">
    <text evidence="3">The sequence shown here is derived from an EMBL/GenBank/DDBJ whole genome shotgun (WGS) entry which is preliminary data.</text>
</comment>
<organism evidence="3 4">
    <name type="scientific">Aldrovandia affinis</name>
    <dbReference type="NCBI Taxonomy" id="143900"/>
    <lineage>
        <taxon>Eukaryota</taxon>
        <taxon>Metazoa</taxon>
        <taxon>Chordata</taxon>
        <taxon>Craniata</taxon>
        <taxon>Vertebrata</taxon>
        <taxon>Euteleostomi</taxon>
        <taxon>Actinopterygii</taxon>
        <taxon>Neopterygii</taxon>
        <taxon>Teleostei</taxon>
        <taxon>Notacanthiformes</taxon>
        <taxon>Halosauridae</taxon>
        <taxon>Aldrovandia</taxon>
    </lineage>
</organism>
<evidence type="ECO:0000256" key="1">
    <source>
        <dbReference type="SAM" id="MobiDB-lite"/>
    </source>
</evidence>
<gene>
    <name evidence="3" type="ORF">AAFF_G00038230</name>
</gene>
<evidence type="ECO:0000313" key="4">
    <source>
        <dbReference type="Proteomes" id="UP001221898"/>
    </source>
</evidence>
<keyword evidence="2" id="KW-1133">Transmembrane helix</keyword>
<sequence length="182" mass="19276">MRTVTQNSWAARSASGETRAAERGETARIYGRKGPATSPTRQDGLPLADPCLRFQTTPLLRRAIESRRGAAGWDSPADGIRAVSRGGGAGGGVWTERTAGCGEMAKPFYRLQRFLRRTQMLLLFLGVAYIMAGSVLLLQRASLAVSQRGGAVLPVPSLPSPPGPGAARPRGQVLTPEPLGRA</sequence>
<accession>A0AAD7T6U7</accession>
<dbReference type="AlphaFoldDB" id="A0AAD7T6U7"/>
<name>A0AAD7T6U7_9TELE</name>
<feature type="compositionally biased region" description="Polar residues" evidence="1">
    <location>
        <begin position="1"/>
        <end position="10"/>
    </location>
</feature>
<proteinExistence type="predicted"/>
<evidence type="ECO:0000256" key="2">
    <source>
        <dbReference type="SAM" id="Phobius"/>
    </source>
</evidence>
<feature type="region of interest" description="Disordered" evidence="1">
    <location>
        <begin position="1"/>
        <end position="47"/>
    </location>
</feature>
<feature type="region of interest" description="Disordered" evidence="1">
    <location>
        <begin position="155"/>
        <end position="182"/>
    </location>
</feature>
<feature type="transmembrane region" description="Helical" evidence="2">
    <location>
        <begin position="120"/>
        <end position="138"/>
    </location>
</feature>
<dbReference type="Proteomes" id="UP001221898">
    <property type="component" value="Unassembled WGS sequence"/>
</dbReference>
<protein>
    <submittedName>
        <fullName evidence="3">Uncharacterized protein</fullName>
    </submittedName>
</protein>
<keyword evidence="4" id="KW-1185">Reference proteome</keyword>